<dbReference type="GO" id="GO:0006099">
    <property type="term" value="P:tricarboxylic acid cycle"/>
    <property type="evidence" value="ECO:0007669"/>
    <property type="project" value="UniProtKB-KW"/>
</dbReference>
<evidence type="ECO:0000256" key="2">
    <source>
        <dbReference type="ARBA" id="ARBA00016075"/>
    </source>
</evidence>
<keyword evidence="3" id="KW-0816">Tricarboxylic acid cycle</keyword>
<sequence length="346" mass="38295">MISQKLLSYTLYSKCHKYVQIVQCRNIQVTVIGAASEIGKNVALLLKLNSLITRLHLYDDDNTVHGIGLELARTPGGPTVTSFTGDNFLPPAVRYSRLILMVSRIPRKLGYTRDQMLAANALPVQKICRTLPEHNPDAFFAISSNPINSIISFASALLNNYKTFNKYRLFGITNIDTARARALLGNALNVNPRHLHVPVIGGHSDNTIVPLFSNILPSHYSITQNQAETLTRLLRKSGNEVLNLKVGIDAATLAMAWSINEFIEHLLEALCGGYSIVNSFTANPHFGTKFFSGPNKVGPTGIIETCSSFVMSEYERSLLDQAVPIINREVAQGEDYIREIEASKYF</sequence>
<feature type="binding site" evidence="9">
    <location>
        <position position="255"/>
    </location>
    <ligand>
        <name>NAD(+)</name>
        <dbReference type="ChEBI" id="CHEBI:57540"/>
    </ligand>
</feature>
<proteinExistence type="inferred from homology"/>
<dbReference type="OrthoDB" id="7248433at2759"/>
<name>A0A8B8I3U6_VANTA</name>
<feature type="binding site" evidence="8">
    <location>
        <position position="179"/>
    </location>
    <ligand>
        <name>substrate</name>
    </ligand>
</feature>
<dbReference type="SUPFAM" id="SSF56327">
    <property type="entry name" value="LDH C-terminal domain-like"/>
    <property type="match status" value="1"/>
</dbReference>
<evidence type="ECO:0000256" key="3">
    <source>
        <dbReference type="ARBA" id="ARBA00022532"/>
    </source>
</evidence>
<dbReference type="InterPro" id="IPR036291">
    <property type="entry name" value="NAD(P)-bd_dom_sf"/>
</dbReference>
<comment type="catalytic activity">
    <reaction evidence="6">
        <text>(S)-malate + NAD(+) = oxaloacetate + NADH + H(+)</text>
        <dbReference type="Rhea" id="RHEA:21432"/>
        <dbReference type="ChEBI" id="CHEBI:15378"/>
        <dbReference type="ChEBI" id="CHEBI:15589"/>
        <dbReference type="ChEBI" id="CHEBI:16452"/>
        <dbReference type="ChEBI" id="CHEBI:57540"/>
        <dbReference type="ChEBI" id="CHEBI:57945"/>
        <dbReference type="EC" id="1.1.1.37"/>
    </reaction>
</comment>
<feature type="active site" description="Proton acceptor" evidence="7">
    <location>
        <position position="203"/>
    </location>
</feature>
<evidence type="ECO:0000256" key="8">
    <source>
        <dbReference type="PIRSR" id="PIRSR000102-2"/>
    </source>
</evidence>
<dbReference type="GO" id="GO:0030060">
    <property type="term" value="F:L-malate dehydrogenase (NAD+) activity"/>
    <property type="evidence" value="ECO:0007669"/>
    <property type="project" value="UniProtKB-EC"/>
</dbReference>
<evidence type="ECO:0000313" key="14">
    <source>
        <dbReference type="RefSeq" id="XP_026491758.2"/>
    </source>
</evidence>
<dbReference type="PANTHER" id="PTHR11540:SF16">
    <property type="entry name" value="MALATE DEHYDROGENASE, MITOCHONDRIAL"/>
    <property type="match status" value="1"/>
</dbReference>
<dbReference type="InterPro" id="IPR022383">
    <property type="entry name" value="Lactate/malate_DH_C"/>
</dbReference>
<dbReference type="GeneID" id="113397564"/>
<dbReference type="EC" id="1.1.1.37" evidence="1"/>
<keyword evidence="4 10" id="KW-0560">Oxidoreductase</keyword>
<evidence type="ECO:0000256" key="7">
    <source>
        <dbReference type="PIRSR" id="PIRSR000102-1"/>
    </source>
</evidence>
<dbReference type="RefSeq" id="XP_026491758.2">
    <property type="nucleotide sequence ID" value="XM_026635973.2"/>
</dbReference>
<dbReference type="Proteomes" id="UP001652626">
    <property type="component" value="Chromosome 3"/>
</dbReference>
<keyword evidence="5 9" id="KW-0520">NAD</keyword>
<feature type="domain" description="Lactate/malate dehydrogenase C-terminal" evidence="12">
    <location>
        <begin position="173"/>
        <end position="335"/>
    </location>
</feature>
<evidence type="ECO:0000256" key="1">
    <source>
        <dbReference type="ARBA" id="ARBA00012995"/>
    </source>
</evidence>
<feature type="binding site" evidence="9">
    <location>
        <begin position="33"/>
        <end position="39"/>
    </location>
    <ligand>
        <name>NAD(+)</name>
        <dbReference type="ChEBI" id="CHEBI:57540"/>
    </ligand>
</feature>
<dbReference type="Pfam" id="PF00056">
    <property type="entry name" value="Ldh_1_N"/>
    <property type="match status" value="1"/>
</dbReference>
<dbReference type="PIRSF" id="PIRSF000102">
    <property type="entry name" value="Lac_mal_DH"/>
    <property type="match status" value="1"/>
</dbReference>
<feature type="binding site" evidence="9">
    <location>
        <position position="120"/>
    </location>
    <ligand>
        <name>NAD(+)</name>
        <dbReference type="ChEBI" id="CHEBI:57540"/>
    </ligand>
</feature>
<dbReference type="GO" id="GO:0019752">
    <property type="term" value="P:carboxylic acid metabolic process"/>
    <property type="evidence" value="ECO:0007669"/>
    <property type="project" value="InterPro"/>
</dbReference>
<evidence type="ECO:0000256" key="6">
    <source>
        <dbReference type="ARBA" id="ARBA00048313"/>
    </source>
</evidence>
<evidence type="ECO:0000256" key="9">
    <source>
        <dbReference type="PIRSR" id="PIRSR000102-3"/>
    </source>
</evidence>
<dbReference type="InterPro" id="IPR001236">
    <property type="entry name" value="Lactate/malate_DH_N"/>
</dbReference>
<dbReference type="GO" id="GO:0005737">
    <property type="term" value="C:cytoplasm"/>
    <property type="evidence" value="ECO:0007669"/>
    <property type="project" value="TreeGrafter"/>
</dbReference>
<keyword evidence="13" id="KW-1185">Reference proteome</keyword>
<dbReference type="AlphaFoldDB" id="A0A8B8I3U6"/>
<evidence type="ECO:0000313" key="13">
    <source>
        <dbReference type="Proteomes" id="UP001652626"/>
    </source>
</evidence>
<evidence type="ECO:0000259" key="11">
    <source>
        <dbReference type="Pfam" id="PF00056"/>
    </source>
</evidence>
<reference evidence="13" key="1">
    <citation type="submission" date="2025-05" db="UniProtKB">
        <authorList>
            <consortium name="RefSeq"/>
        </authorList>
    </citation>
    <scope>NUCLEOTIDE SEQUENCE [LARGE SCALE GENOMIC DNA]</scope>
</reference>
<dbReference type="Gene3D" id="3.90.110.10">
    <property type="entry name" value="Lactate dehydrogenase/glycoside hydrolase, family 4, C-terminal"/>
    <property type="match status" value="1"/>
</dbReference>
<protein>
    <recommendedName>
        <fullName evidence="2">Malate dehydrogenase, mitochondrial</fullName>
        <ecNumber evidence="1">1.1.1.37</ecNumber>
    </recommendedName>
</protein>
<dbReference type="Pfam" id="PF02866">
    <property type="entry name" value="Ldh_1_C"/>
    <property type="match status" value="1"/>
</dbReference>
<feature type="binding site" evidence="8">
    <location>
        <position position="107"/>
    </location>
    <ligand>
        <name>substrate</name>
    </ligand>
</feature>
<feature type="binding site" evidence="8">
    <location>
        <position position="113"/>
    </location>
    <ligand>
        <name>substrate</name>
    </ligand>
</feature>
<gene>
    <name evidence="14" type="primary">LOC113397564</name>
</gene>
<evidence type="ECO:0000259" key="12">
    <source>
        <dbReference type="Pfam" id="PF02866"/>
    </source>
</evidence>
<evidence type="ECO:0000256" key="10">
    <source>
        <dbReference type="RuleBase" id="RU003369"/>
    </source>
</evidence>
<dbReference type="Gene3D" id="3.40.50.720">
    <property type="entry name" value="NAD(P)-binding Rossmann-like Domain"/>
    <property type="match status" value="1"/>
</dbReference>
<feature type="binding site" evidence="9">
    <location>
        <position position="59"/>
    </location>
    <ligand>
        <name>NAD(+)</name>
        <dbReference type="ChEBI" id="CHEBI:57540"/>
    </ligand>
</feature>
<reference evidence="14" key="2">
    <citation type="submission" date="2025-08" db="UniProtKB">
        <authorList>
            <consortium name="RefSeq"/>
        </authorList>
    </citation>
    <scope>IDENTIFICATION</scope>
    <source>
        <tissue evidence="14">Whole body</tissue>
    </source>
</reference>
<dbReference type="SUPFAM" id="SSF51735">
    <property type="entry name" value="NAD(P)-binding Rossmann-fold domains"/>
    <property type="match status" value="1"/>
</dbReference>
<dbReference type="PANTHER" id="PTHR11540">
    <property type="entry name" value="MALATE AND LACTATE DEHYDROGENASE"/>
    <property type="match status" value="1"/>
</dbReference>
<accession>A0A8B8I3U6</accession>
<dbReference type="OMA" id="MAWSINE"/>
<organism evidence="13 14">
    <name type="scientific">Vanessa tameamea</name>
    <name type="common">Kamehameha butterfly</name>
    <dbReference type="NCBI Taxonomy" id="334116"/>
    <lineage>
        <taxon>Eukaryota</taxon>
        <taxon>Metazoa</taxon>
        <taxon>Ecdysozoa</taxon>
        <taxon>Arthropoda</taxon>
        <taxon>Hexapoda</taxon>
        <taxon>Insecta</taxon>
        <taxon>Pterygota</taxon>
        <taxon>Neoptera</taxon>
        <taxon>Endopterygota</taxon>
        <taxon>Lepidoptera</taxon>
        <taxon>Glossata</taxon>
        <taxon>Ditrysia</taxon>
        <taxon>Papilionoidea</taxon>
        <taxon>Nymphalidae</taxon>
        <taxon>Nymphalinae</taxon>
        <taxon>Vanessa</taxon>
    </lineage>
</organism>
<comment type="similarity">
    <text evidence="10">Belongs to the LDH/MDH superfamily.</text>
</comment>
<evidence type="ECO:0000256" key="4">
    <source>
        <dbReference type="ARBA" id="ARBA00023002"/>
    </source>
</evidence>
<dbReference type="InterPro" id="IPR015955">
    <property type="entry name" value="Lactate_DH/Glyco_Ohase_4_C"/>
</dbReference>
<feature type="domain" description="Lactate/malate dehydrogenase N-terminal" evidence="11">
    <location>
        <begin position="28"/>
        <end position="171"/>
    </location>
</feature>
<dbReference type="InterPro" id="IPR001557">
    <property type="entry name" value="L-lactate/malate_DH"/>
</dbReference>
<evidence type="ECO:0000256" key="5">
    <source>
        <dbReference type="ARBA" id="ARBA00023027"/>
    </source>
</evidence>
<feature type="binding site" evidence="8">
    <location>
        <position position="145"/>
    </location>
    <ligand>
        <name>substrate</name>
    </ligand>
</feature>